<name>A0A934S2Z8_9BACT</name>
<feature type="domain" description="HTH cro/C1-type" evidence="1">
    <location>
        <begin position="6"/>
        <end position="37"/>
    </location>
</feature>
<evidence type="ECO:0000259" key="1">
    <source>
        <dbReference type="PROSITE" id="PS50943"/>
    </source>
</evidence>
<dbReference type="Proteomes" id="UP000617628">
    <property type="component" value="Unassembled WGS sequence"/>
</dbReference>
<organism evidence="2 3">
    <name type="scientific">Pelagicoccus mobilis</name>
    <dbReference type="NCBI Taxonomy" id="415221"/>
    <lineage>
        <taxon>Bacteria</taxon>
        <taxon>Pseudomonadati</taxon>
        <taxon>Verrucomicrobiota</taxon>
        <taxon>Opitutia</taxon>
        <taxon>Puniceicoccales</taxon>
        <taxon>Pelagicoccaceae</taxon>
        <taxon>Pelagicoccus</taxon>
    </lineage>
</organism>
<dbReference type="AlphaFoldDB" id="A0A934S2Z8"/>
<keyword evidence="3" id="KW-1185">Reference proteome</keyword>
<evidence type="ECO:0000313" key="2">
    <source>
        <dbReference type="EMBL" id="MBK1878103.1"/>
    </source>
</evidence>
<protein>
    <recommendedName>
        <fullName evidence="1">HTH cro/C1-type domain-containing protein</fullName>
    </recommendedName>
</protein>
<sequence>MFHEHLRSVRQNLGLNIKQAAKRCALSQSRYLDYEQGFEQLDHLQRFGVLSLLGLDRHASQRLMHLLKDERPESPPLSADQRDQQYVYANKHSYVFVNRDDLSEYSIPVHDVGWTEDILRVISEMIKLDWISNVHIKAFIRLACSRLDFEKVS</sequence>
<dbReference type="SUPFAM" id="SSF47413">
    <property type="entry name" value="lambda repressor-like DNA-binding domains"/>
    <property type="match status" value="1"/>
</dbReference>
<gene>
    <name evidence="2" type="ORF">JIN87_14585</name>
</gene>
<proteinExistence type="predicted"/>
<dbReference type="CDD" id="cd00093">
    <property type="entry name" value="HTH_XRE"/>
    <property type="match status" value="1"/>
</dbReference>
<accession>A0A934S2Z8</accession>
<comment type="caution">
    <text evidence="2">The sequence shown here is derived from an EMBL/GenBank/DDBJ whole genome shotgun (WGS) entry which is preliminary data.</text>
</comment>
<dbReference type="GO" id="GO:0003677">
    <property type="term" value="F:DNA binding"/>
    <property type="evidence" value="ECO:0007669"/>
    <property type="project" value="InterPro"/>
</dbReference>
<reference evidence="2" key="1">
    <citation type="submission" date="2021-01" db="EMBL/GenBank/DDBJ databases">
        <title>Modified the classification status of verrucomicrobia.</title>
        <authorList>
            <person name="Feng X."/>
        </authorList>
    </citation>
    <scope>NUCLEOTIDE SEQUENCE</scope>
    <source>
        <strain evidence="2">KCTC 13126</strain>
    </source>
</reference>
<dbReference type="RefSeq" id="WP_200356316.1">
    <property type="nucleotide sequence ID" value="NZ_JAENIL010000026.1"/>
</dbReference>
<dbReference type="InterPro" id="IPR001387">
    <property type="entry name" value="Cro/C1-type_HTH"/>
</dbReference>
<evidence type="ECO:0000313" key="3">
    <source>
        <dbReference type="Proteomes" id="UP000617628"/>
    </source>
</evidence>
<dbReference type="InterPro" id="IPR010982">
    <property type="entry name" value="Lambda_DNA-bd_dom_sf"/>
</dbReference>
<dbReference type="EMBL" id="JAENIL010000026">
    <property type="protein sequence ID" value="MBK1878103.1"/>
    <property type="molecule type" value="Genomic_DNA"/>
</dbReference>
<dbReference type="PROSITE" id="PS50943">
    <property type="entry name" value="HTH_CROC1"/>
    <property type="match status" value="1"/>
</dbReference>